<reference evidence="12" key="1">
    <citation type="submission" date="2016-06" db="UniProtKB">
        <authorList>
            <consortium name="WormBaseParasite"/>
        </authorList>
    </citation>
    <scope>IDENTIFICATION</scope>
</reference>
<evidence type="ECO:0000313" key="12">
    <source>
        <dbReference type="WBParaSite" id="SBAD_0001198501-mRNA-1"/>
    </source>
</evidence>
<evidence type="ECO:0000256" key="2">
    <source>
        <dbReference type="ARBA" id="ARBA00006357"/>
    </source>
</evidence>
<feature type="compositionally biased region" description="Acidic residues" evidence="7">
    <location>
        <begin position="436"/>
        <end position="452"/>
    </location>
</feature>
<dbReference type="PANTHER" id="PTHR12801">
    <property type="entry name" value="RNA EXONUCLEASE REXO1 / RECO3 FAMILY MEMBER-RELATED"/>
    <property type="match status" value="1"/>
</dbReference>
<dbReference type="InterPro" id="IPR031736">
    <property type="entry name" value="REXO1-like_dom"/>
</dbReference>
<keyword evidence="4" id="KW-0378">Hydrolase</keyword>
<feature type="compositionally biased region" description="Basic residues" evidence="7">
    <location>
        <begin position="375"/>
        <end position="388"/>
    </location>
</feature>
<feature type="chain" id="PRO_5043140435" evidence="8">
    <location>
        <begin position="20"/>
        <end position="935"/>
    </location>
</feature>
<dbReference type="InterPro" id="IPR047021">
    <property type="entry name" value="REXO1/3/4-like"/>
</dbReference>
<gene>
    <name evidence="10" type="ORF">SBAD_LOCUS11598</name>
</gene>
<evidence type="ECO:0000259" key="9">
    <source>
        <dbReference type="SMART" id="SM00479"/>
    </source>
</evidence>
<dbReference type="Gene3D" id="3.30.420.10">
    <property type="entry name" value="Ribonuclease H-like superfamily/Ribonuclease H"/>
    <property type="match status" value="1"/>
</dbReference>
<keyword evidence="5" id="KW-0269">Exonuclease</keyword>
<feature type="compositionally biased region" description="Basic and acidic residues" evidence="7">
    <location>
        <begin position="308"/>
        <end position="327"/>
    </location>
</feature>
<dbReference type="InterPro" id="IPR013520">
    <property type="entry name" value="Ribonucl_H"/>
</dbReference>
<comment type="subcellular location">
    <subcellularLocation>
        <location evidence="1">Nucleus</location>
    </subcellularLocation>
</comment>
<dbReference type="GO" id="GO:0005634">
    <property type="term" value="C:nucleus"/>
    <property type="evidence" value="ECO:0007669"/>
    <property type="project" value="UniProtKB-SubCell"/>
</dbReference>
<keyword evidence="8" id="KW-0732">Signal</keyword>
<dbReference type="GO" id="GO:0004527">
    <property type="term" value="F:exonuclease activity"/>
    <property type="evidence" value="ECO:0007669"/>
    <property type="project" value="UniProtKB-KW"/>
</dbReference>
<keyword evidence="3" id="KW-0540">Nuclease</keyword>
<accession>A0A183J6V0</accession>
<evidence type="ECO:0000256" key="3">
    <source>
        <dbReference type="ARBA" id="ARBA00022722"/>
    </source>
</evidence>
<feature type="region of interest" description="Disordered" evidence="7">
    <location>
        <begin position="291"/>
        <end position="358"/>
    </location>
</feature>
<dbReference type="InterPro" id="IPR036397">
    <property type="entry name" value="RNaseH_sf"/>
</dbReference>
<dbReference type="EMBL" id="UZAM01015999">
    <property type="protein sequence ID" value="VDP41393.1"/>
    <property type="molecule type" value="Genomic_DNA"/>
</dbReference>
<proteinExistence type="inferred from homology"/>
<keyword evidence="6" id="KW-0539">Nucleus</keyword>
<feature type="compositionally biased region" description="Basic and acidic residues" evidence="7">
    <location>
        <begin position="389"/>
        <end position="413"/>
    </location>
</feature>
<dbReference type="WBParaSite" id="SBAD_0001198501-mRNA-1">
    <property type="protein sequence ID" value="SBAD_0001198501-mRNA-1"/>
    <property type="gene ID" value="SBAD_0001198501"/>
</dbReference>
<dbReference type="GO" id="GO:0010629">
    <property type="term" value="P:negative regulation of gene expression"/>
    <property type="evidence" value="ECO:0007669"/>
    <property type="project" value="UniProtKB-ARBA"/>
</dbReference>
<organism evidence="12">
    <name type="scientific">Soboliphyme baturini</name>
    <dbReference type="NCBI Taxonomy" id="241478"/>
    <lineage>
        <taxon>Eukaryota</taxon>
        <taxon>Metazoa</taxon>
        <taxon>Ecdysozoa</taxon>
        <taxon>Nematoda</taxon>
        <taxon>Enoplea</taxon>
        <taxon>Dorylaimia</taxon>
        <taxon>Dioctophymatida</taxon>
        <taxon>Dioctophymatoidea</taxon>
        <taxon>Soboliphymatidae</taxon>
        <taxon>Soboliphyme</taxon>
    </lineage>
</organism>
<dbReference type="AlphaFoldDB" id="A0A183J6V0"/>
<feature type="domain" description="Exonuclease" evidence="9">
    <location>
        <begin position="773"/>
        <end position="932"/>
    </location>
</feature>
<evidence type="ECO:0000256" key="4">
    <source>
        <dbReference type="ARBA" id="ARBA00022801"/>
    </source>
</evidence>
<dbReference type="FunFam" id="3.30.420.10:FF:000031">
    <property type="entry name" value="RNA exonuclease 1"/>
    <property type="match status" value="1"/>
</dbReference>
<sequence length="935" mass="103341">MFFIQLYSAFGLLSASIDCVGVASSSLAYDDVPSYSTSGTSQFQGYHGFFARDDDKMQPQPRQHTYGEAAASSTTVANYTNPTVPPAEPPTTMTEAYPTLNIDLGSVTTAVSALQRSTTYGPGSAISLDDVAKNLATLNTVIVQLQKTLANTKKCEKGSVGIVNDRDGYEPSMKPALKVEGGRISGKRTKSGRVTFMELGTGATYKPTPIAELEKRQASRNKLVKDDYVSSSAVTSTTTAVRPLMPKLDPHSKCDNVKALAFDSVHKSNTIYNIANEVLFCDVGDGPLKKDSCDVSGQTKNETDSMELAERNRTSDANEPSLNDKKAAAKKSNLHSPKANHSLSSVKRKPCEDVASSKKLRRKTTVVICDEERHGKHSVGKTDKKAKRRSSEKEVNDDESQKAKQEKKREHAAKLPVTARHKPRLNLTKISNTDLFGEESDEDSEPEPEPEPETGLPPEDSSSMDDASEKVSESNQDNQQADEVAGCSAGETSNVVCANGKKRMSNVLDKDVAVLRKKRTDTKTASVDAKSTRTVEKGEKRVAHKMSAAVEEEKAVHSKALSKNSYMMTAVSAIKRIRTACRSSDSNEHKPGDKRSVSRLSISHSAIIGGKSAVINSFTLRRSTTLHHQKTLRDEDFYKLLLNYTLDEKQLKENGFPLADPDNQGRAVYYKPEVAKRFVEAESLRRTCCRCGAPFEVTADWRYSSRDTECIFHYGRPWKKREGGVIETRYNCCQGDLNSSGCSMAKFHVTDSSPVFFLDGYVQPAESADARKLIYSLDCEMVYTTLGYELARITVIDTNLRQVYDEIVRPEGLLLDCNSRYSGLTENQVVEATKLLSDVQRDLLQIFSANTILVGHSLECDLRALKIIHRLIVDTSVVFPHRLGPPFKRALKTLMVEYLKKIIQDDAAGHDSKEDAAACMELMKWKVKEENKKLF</sequence>
<dbReference type="CDD" id="cd06145">
    <property type="entry name" value="REX1_like"/>
    <property type="match status" value="1"/>
</dbReference>
<feature type="region of interest" description="Disordered" evidence="7">
    <location>
        <begin position="373"/>
        <end position="487"/>
    </location>
</feature>
<evidence type="ECO:0000313" key="10">
    <source>
        <dbReference type="EMBL" id="VDP41393.1"/>
    </source>
</evidence>
<comment type="similarity">
    <text evidence="2">Belongs to the REXO1/REXO3 family.</text>
</comment>
<dbReference type="OrthoDB" id="206335at2759"/>
<dbReference type="SUPFAM" id="SSF53098">
    <property type="entry name" value="Ribonuclease H-like"/>
    <property type="match status" value="1"/>
</dbReference>
<evidence type="ECO:0000256" key="5">
    <source>
        <dbReference type="ARBA" id="ARBA00022839"/>
    </source>
</evidence>
<protein>
    <submittedName>
        <fullName evidence="12">Exonuclease domain-containing protein</fullName>
    </submittedName>
</protein>
<dbReference type="GO" id="GO:0003676">
    <property type="term" value="F:nucleic acid binding"/>
    <property type="evidence" value="ECO:0007669"/>
    <property type="project" value="InterPro"/>
</dbReference>
<dbReference type="Proteomes" id="UP000270296">
    <property type="component" value="Unassembled WGS sequence"/>
</dbReference>
<evidence type="ECO:0000256" key="8">
    <source>
        <dbReference type="SAM" id="SignalP"/>
    </source>
</evidence>
<evidence type="ECO:0000256" key="6">
    <source>
        <dbReference type="ARBA" id="ARBA00023242"/>
    </source>
</evidence>
<dbReference type="InterPro" id="IPR012337">
    <property type="entry name" value="RNaseH-like_sf"/>
</dbReference>
<evidence type="ECO:0000256" key="1">
    <source>
        <dbReference type="ARBA" id="ARBA00004123"/>
    </source>
</evidence>
<feature type="signal peptide" evidence="8">
    <location>
        <begin position="1"/>
        <end position="19"/>
    </location>
</feature>
<dbReference type="Pfam" id="PF15870">
    <property type="entry name" value="EloA-BP1"/>
    <property type="match status" value="1"/>
</dbReference>
<dbReference type="PANTHER" id="PTHR12801:SF115">
    <property type="entry name" value="FI18136P1-RELATED"/>
    <property type="match status" value="1"/>
</dbReference>
<dbReference type="InterPro" id="IPR034922">
    <property type="entry name" value="REX1-like_exo"/>
</dbReference>
<evidence type="ECO:0000256" key="7">
    <source>
        <dbReference type="SAM" id="MobiDB-lite"/>
    </source>
</evidence>
<name>A0A183J6V0_9BILA</name>
<keyword evidence="11" id="KW-1185">Reference proteome</keyword>
<dbReference type="SMART" id="SM00479">
    <property type="entry name" value="EXOIII"/>
    <property type="match status" value="1"/>
</dbReference>
<evidence type="ECO:0000313" key="11">
    <source>
        <dbReference type="Proteomes" id="UP000270296"/>
    </source>
</evidence>
<reference evidence="10 11" key="2">
    <citation type="submission" date="2018-11" db="EMBL/GenBank/DDBJ databases">
        <authorList>
            <consortium name="Pathogen Informatics"/>
        </authorList>
    </citation>
    <scope>NUCLEOTIDE SEQUENCE [LARGE SCALE GENOMIC DNA]</scope>
</reference>